<organism evidence="3 4">
    <name type="scientific">Sphaerosporella brunnea</name>
    <dbReference type="NCBI Taxonomy" id="1250544"/>
    <lineage>
        <taxon>Eukaryota</taxon>
        <taxon>Fungi</taxon>
        <taxon>Dikarya</taxon>
        <taxon>Ascomycota</taxon>
        <taxon>Pezizomycotina</taxon>
        <taxon>Pezizomycetes</taxon>
        <taxon>Pezizales</taxon>
        <taxon>Pyronemataceae</taxon>
        <taxon>Sphaerosporella</taxon>
    </lineage>
</organism>
<evidence type="ECO:0000256" key="1">
    <source>
        <dbReference type="SAM" id="MobiDB-lite"/>
    </source>
</evidence>
<keyword evidence="4" id="KW-1185">Reference proteome</keyword>
<protein>
    <submittedName>
        <fullName evidence="3">Uncharacterized protein</fullName>
    </submittedName>
</protein>
<proteinExistence type="predicted"/>
<keyword evidence="2" id="KW-1133">Transmembrane helix</keyword>
<dbReference type="AlphaFoldDB" id="A0A5J5F3L6"/>
<evidence type="ECO:0000256" key="2">
    <source>
        <dbReference type="SAM" id="Phobius"/>
    </source>
</evidence>
<feature type="transmembrane region" description="Helical" evidence="2">
    <location>
        <begin position="115"/>
        <end position="138"/>
    </location>
</feature>
<feature type="transmembrane region" description="Helical" evidence="2">
    <location>
        <begin position="75"/>
        <end position="95"/>
    </location>
</feature>
<feature type="transmembrane region" description="Helical" evidence="2">
    <location>
        <begin position="12"/>
        <end position="32"/>
    </location>
</feature>
<dbReference type="OrthoDB" id="5338805at2759"/>
<dbReference type="InParanoid" id="A0A5J5F3L6"/>
<accession>A0A5J5F3L6</accession>
<sequence>MAPRTRTLRAVGATDLVSTTVVALFFLLYAISTTLDRLAILSIVSIVAAVLNIGSCVPITLFAISPSTRGRALRLSGILPCLIAVVVSACVLGWMGLRQQYLPKLILGQNSAHVLLAGFAVFIVMVVLHSVFWTVLLLSTPNPIKNDRESNPPATTTLCRCAHRSVDVAFPSPTLCASKSSLGSTIRVPKHRSFIAKVYRPTAPKGKGHGSLYTIEDKDVQSMATVVSHRSPRAEFKHFDDWDTSDLSAKERVAASLAAIQQEEAEEAIKGLGITTTIKHDPATINGRPTSSIYSSEHSVPERRSSPPLPENDVASPSSFRRDAFQFPVNAVLTSPVSTRFPLRAERSFRSGRDMETASQKSDRVNEGLFMT</sequence>
<reference evidence="3 4" key="1">
    <citation type="submission" date="2019-09" db="EMBL/GenBank/DDBJ databases">
        <title>Draft genome of the ectomycorrhizal ascomycete Sphaerosporella brunnea.</title>
        <authorList>
            <consortium name="DOE Joint Genome Institute"/>
            <person name="Benucci G.M."/>
            <person name="Marozzi G."/>
            <person name="Antonielli L."/>
            <person name="Sanchez S."/>
            <person name="Marco P."/>
            <person name="Wang X."/>
            <person name="Falini L.B."/>
            <person name="Barry K."/>
            <person name="Haridas S."/>
            <person name="Lipzen A."/>
            <person name="Labutti K."/>
            <person name="Grigoriev I.V."/>
            <person name="Murat C."/>
            <person name="Martin F."/>
            <person name="Albertini E."/>
            <person name="Donnini D."/>
            <person name="Bonito G."/>
        </authorList>
    </citation>
    <scope>NUCLEOTIDE SEQUENCE [LARGE SCALE GENOMIC DNA]</scope>
    <source>
        <strain evidence="3 4">Sb_GMNB300</strain>
    </source>
</reference>
<gene>
    <name evidence="3" type="ORF">FN846DRAFT_888085</name>
</gene>
<feature type="compositionally biased region" description="Polar residues" evidence="1">
    <location>
        <begin position="287"/>
        <end position="298"/>
    </location>
</feature>
<keyword evidence="2" id="KW-0472">Membrane</keyword>
<feature type="region of interest" description="Disordered" evidence="1">
    <location>
        <begin position="352"/>
        <end position="372"/>
    </location>
</feature>
<dbReference type="Proteomes" id="UP000326924">
    <property type="component" value="Unassembled WGS sequence"/>
</dbReference>
<dbReference type="EMBL" id="VXIS01000041">
    <property type="protein sequence ID" value="KAA8910875.1"/>
    <property type="molecule type" value="Genomic_DNA"/>
</dbReference>
<evidence type="ECO:0000313" key="4">
    <source>
        <dbReference type="Proteomes" id="UP000326924"/>
    </source>
</evidence>
<feature type="compositionally biased region" description="Basic and acidic residues" evidence="1">
    <location>
        <begin position="352"/>
        <end position="366"/>
    </location>
</feature>
<feature type="transmembrane region" description="Helical" evidence="2">
    <location>
        <begin position="38"/>
        <end position="63"/>
    </location>
</feature>
<comment type="caution">
    <text evidence="3">The sequence shown here is derived from an EMBL/GenBank/DDBJ whole genome shotgun (WGS) entry which is preliminary data.</text>
</comment>
<keyword evidence="2" id="KW-0812">Transmembrane</keyword>
<name>A0A5J5F3L6_9PEZI</name>
<feature type="region of interest" description="Disordered" evidence="1">
    <location>
        <begin position="279"/>
        <end position="317"/>
    </location>
</feature>
<evidence type="ECO:0000313" key="3">
    <source>
        <dbReference type="EMBL" id="KAA8910875.1"/>
    </source>
</evidence>